<evidence type="ECO:0000313" key="1">
    <source>
        <dbReference type="EMBL" id="BCB75047.1"/>
    </source>
</evidence>
<proteinExistence type="predicted"/>
<reference evidence="1 2" key="1">
    <citation type="submission" date="2020-03" db="EMBL/GenBank/DDBJ databases">
        <title>Whole genome shotgun sequence of Phytohabitans flavus NBRC 107702.</title>
        <authorList>
            <person name="Komaki H."/>
            <person name="Tamura T."/>
        </authorList>
    </citation>
    <scope>NUCLEOTIDE SEQUENCE [LARGE SCALE GENOMIC DNA]</scope>
    <source>
        <strain evidence="1 2">NBRC 107702</strain>
    </source>
</reference>
<protein>
    <submittedName>
        <fullName evidence="1">Uncharacterized protein</fullName>
    </submittedName>
</protein>
<evidence type="ECO:0000313" key="2">
    <source>
        <dbReference type="Proteomes" id="UP000502508"/>
    </source>
</evidence>
<dbReference type="EMBL" id="AP022870">
    <property type="protein sequence ID" value="BCB75047.1"/>
    <property type="molecule type" value="Genomic_DNA"/>
</dbReference>
<dbReference type="AlphaFoldDB" id="A0A6F8XML5"/>
<sequence length="80" mass="8234">MTLLRAILSELFEDVGDVQGEDGLGDVVGVGDVFAGVAELGGGALSVGLLVDEPARRAARMSSLRTWVTDQSRDVGDTSG</sequence>
<dbReference type="Proteomes" id="UP000502508">
    <property type="component" value="Chromosome"/>
</dbReference>
<name>A0A6F8XML5_9ACTN</name>
<accession>A0A6F8XML5</accession>
<organism evidence="1 2">
    <name type="scientific">Phytohabitans flavus</name>
    <dbReference type="NCBI Taxonomy" id="1076124"/>
    <lineage>
        <taxon>Bacteria</taxon>
        <taxon>Bacillati</taxon>
        <taxon>Actinomycetota</taxon>
        <taxon>Actinomycetes</taxon>
        <taxon>Micromonosporales</taxon>
        <taxon>Micromonosporaceae</taxon>
    </lineage>
</organism>
<dbReference type="KEGG" id="pfla:Pflav_014570"/>
<gene>
    <name evidence="1" type="ORF">Pflav_014570</name>
</gene>
<reference evidence="1 2" key="2">
    <citation type="submission" date="2020-03" db="EMBL/GenBank/DDBJ databases">
        <authorList>
            <person name="Ichikawa N."/>
            <person name="Kimura A."/>
            <person name="Kitahashi Y."/>
            <person name="Uohara A."/>
        </authorList>
    </citation>
    <scope>NUCLEOTIDE SEQUENCE [LARGE SCALE GENOMIC DNA]</scope>
    <source>
        <strain evidence="1 2">NBRC 107702</strain>
    </source>
</reference>
<keyword evidence="2" id="KW-1185">Reference proteome</keyword>